<name>A0ABC8RCL5_9AQUA</name>
<keyword evidence="2" id="KW-1185">Reference proteome</keyword>
<sequence>MPFVSLGVVRERLCISEGSVADIIVIWAMKKYGVKSSWTRMISVDKETADWWSCWLYQPMCQLKNGPLLMYLNSQRALIYYGTKREEWKYLKICGIESQFEAVAHIPSLISLKDAVIGYNDVVLNINSRCAGLKLHGETNALFLVEEAWKTDLDLGFSLYSDDDNGEQITGGRSEAAENQA</sequence>
<accession>A0ABC8RCL5</accession>
<dbReference type="Proteomes" id="UP001642360">
    <property type="component" value="Unassembled WGS sequence"/>
</dbReference>
<comment type="caution">
    <text evidence="1">The sequence shown here is derived from an EMBL/GenBank/DDBJ whole genome shotgun (WGS) entry which is preliminary data.</text>
</comment>
<dbReference type="AlphaFoldDB" id="A0ABC8RCL5"/>
<evidence type="ECO:0000313" key="1">
    <source>
        <dbReference type="EMBL" id="CAK9142022.1"/>
    </source>
</evidence>
<reference evidence="1 2" key="1">
    <citation type="submission" date="2024-02" db="EMBL/GenBank/DDBJ databases">
        <authorList>
            <person name="Vignale AGUSTIN F."/>
            <person name="Sosa J E."/>
            <person name="Modenutti C."/>
        </authorList>
    </citation>
    <scope>NUCLEOTIDE SEQUENCE [LARGE SCALE GENOMIC DNA]</scope>
</reference>
<evidence type="ECO:0000313" key="2">
    <source>
        <dbReference type="Proteomes" id="UP001642360"/>
    </source>
</evidence>
<gene>
    <name evidence="1" type="ORF">ILEXP_LOCUS9661</name>
</gene>
<evidence type="ECO:0008006" key="3">
    <source>
        <dbReference type="Google" id="ProtNLM"/>
    </source>
</evidence>
<organism evidence="1 2">
    <name type="scientific">Ilex paraguariensis</name>
    <name type="common">yerba mate</name>
    <dbReference type="NCBI Taxonomy" id="185542"/>
    <lineage>
        <taxon>Eukaryota</taxon>
        <taxon>Viridiplantae</taxon>
        <taxon>Streptophyta</taxon>
        <taxon>Embryophyta</taxon>
        <taxon>Tracheophyta</taxon>
        <taxon>Spermatophyta</taxon>
        <taxon>Magnoliopsida</taxon>
        <taxon>eudicotyledons</taxon>
        <taxon>Gunneridae</taxon>
        <taxon>Pentapetalae</taxon>
        <taxon>asterids</taxon>
        <taxon>campanulids</taxon>
        <taxon>Aquifoliales</taxon>
        <taxon>Aquifoliaceae</taxon>
        <taxon>Ilex</taxon>
    </lineage>
</organism>
<proteinExistence type="predicted"/>
<protein>
    <recommendedName>
        <fullName evidence="3">F-box associated domain-containing protein</fullName>
    </recommendedName>
</protein>
<dbReference type="EMBL" id="CAUOFW020001192">
    <property type="protein sequence ID" value="CAK9142022.1"/>
    <property type="molecule type" value="Genomic_DNA"/>
</dbReference>